<sequence>MKLTPLNYILGLDLGIASVGWAVVEIDEQENPLGLIDVGVRTFDRAEVAKTGESLALARRLARSSRRLVKRRADRIKKAKRLLKAENLLLSADEILPNDVWQLRVKGLDQKLERQEWAAVLLHILKHRGYLSQRKNESKSENKELGALLSGVATNHQLLQTAEYRTPAEITVKKFQAEENGHGHIRNQRGDYSHTFDRKDLLAEMKLLFQRQAELGNPHTSEKLLENLTTLLLWQKPALAGEAILKMLGKCTFEPAEYKAAKNSYSAERFVWLTKLNNLRILENGIERALTDNERFTLLDQPYEKAKLTYAQARTMLALSDEAIFKGVRYQGEDKKAAEKVALIEMKGYQHIRKALEGAGLKAEWNELKNNSELLDDIGTAFSLYFSISNLPTEIAYFTP</sequence>
<dbReference type="GO" id="GO:0003676">
    <property type="term" value="F:nucleic acid binding"/>
    <property type="evidence" value="ECO:0007669"/>
    <property type="project" value="InterPro"/>
</dbReference>
<comment type="caution">
    <text evidence="2">The sequence shown here is derived from an EMBL/GenBank/DDBJ whole genome shotgun (WGS) entry which is preliminary data.</text>
</comment>
<dbReference type="EMBL" id="AEVG01000106">
    <property type="protein sequence ID" value="EFX91396.1"/>
    <property type="molecule type" value="Genomic_DNA"/>
</dbReference>
<dbReference type="HOGENOM" id="CLU_057646_0_0_6"/>
<dbReference type="GO" id="GO:0004519">
    <property type="term" value="F:endonuclease activity"/>
    <property type="evidence" value="ECO:0007669"/>
    <property type="project" value="InterPro"/>
</dbReference>
<dbReference type="Gene3D" id="3.30.420.10">
    <property type="entry name" value="Ribonuclease H-like superfamily/Ribonuclease H"/>
    <property type="match status" value="1"/>
</dbReference>
<evidence type="ECO:0000313" key="3">
    <source>
        <dbReference type="Proteomes" id="UP000005467"/>
    </source>
</evidence>
<dbReference type="InterPro" id="IPR040619">
    <property type="entry name" value="Cas9_alpha-helical_lobe"/>
</dbReference>
<keyword evidence="3" id="KW-1185">Reference proteome</keyword>
<dbReference type="Pfam" id="PF18470">
    <property type="entry name" value="Cas9_a"/>
    <property type="match status" value="1"/>
</dbReference>
<dbReference type="NCBIfam" id="TIGR01865">
    <property type="entry name" value="cas_Csn1"/>
    <property type="match status" value="1"/>
</dbReference>
<evidence type="ECO:0000313" key="2">
    <source>
        <dbReference type="EMBL" id="EFX91396.1"/>
    </source>
</evidence>
<protein>
    <submittedName>
        <fullName evidence="2">CRISPR-associated protein, Csn1 family</fullName>
    </submittedName>
</protein>
<feature type="domain" description="Cas9 alpha-helical lobe" evidence="1">
    <location>
        <begin position="247"/>
        <end position="355"/>
    </location>
</feature>
<dbReference type="AlphaFoldDB" id="E8KI81"/>
<gene>
    <name evidence="2" type="primary">csn1</name>
    <name evidence="2" type="ORF">HMPREF0027_1548</name>
</gene>
<proteinExistence type="predicted"/>
<dbReference type="Proteomes" id="UP000005467">
    <property type="component" value="Unassembled WGS sequence"/>
</dbReference>
<dbReference type="InterPro" id="IPR028629">
    <property type="entry name" value="Cas9"/>
</dbReference>
<organism evidence="2 3">
    <name type="scientific">Actinobacillus ureae ATCC 25976</name>
    <dbReference type="NCBI Taxonomy" id="887324"/>
    <lineage>
        <taxon>Bacteria</taxon>
        <taxon>Pseudomonadati</taxon>
        <taxon>Pseudomonadota</taxon>
        <taxon>Gammaproteobacteria</taxon>
        <taxon>Pasteurellales</taxon>
        <taxon>Pasteurellaceae</taxon>
        <taxon>Actinobacillus</taxon>
    </lineage>
</organism>
<accession>E8KI81</accession>
<evidence type="ECO:0000259" key="1">
    <source>
        <dbReference type="Pfam" id="PF18470"/>
    </source>
</evidence>
<dbReference type="InterPro" id="IPR036397">
    <property type="entry name" value="RNaseH_sf"/>
</dbReference>
<reference evidence="2 3" key="1">
    <citation type="submission" date="2011-01" db="EMBL/GenBank/DDBJ databases">
        <authorList>
            <person name="Muzny D."/>
            <person name="Qin X."/>
            <person name="Deng J."/>
            <person name="Jiang H."/>
            <person name="Liu Y."/>
            <person name="Qu J."/>
            <person name="Song X.-Z."/>
            <person name="Zhang L."/>
            <person name="Thornton R."/>
            <person name="Coyle M."/>
            <person name="Francisco L."/>
            <person name="Jackson L."/>
            <person name="Javaid M."/>
            <person name="Korchina V."/>
            <person name="Kovar C."/>
            <person name="Mata R."/>
            <person name="Mathew T."/>
            <person name="Ngo R."/>
            <person name="Nguyen L."/>
            <person name="Nguyen N."/>
            <person name="Okwuonu G."/>
            <person name="Ongeri F."/>
            <person name="Pham C."/>
            <person name="Simmons D."/>
            <person name="Wilczek-Boney K."/>
            <person name="Hale W."/>
            <person name="Jakkamsetti A."/>
            <person name="Pham P."/>
            <person name="Ruth R."/>
            <person name="San Lucas F."/>
            <person name="Warren J."/>
            <person name="Zhang J."/>
            <person name="Zhao Z."/>
            <person name="Zhou C."/>
            <person name="Zhu D."/>
            <person name="Lee S."/>
            <person name="Bess C."/>
            <person name="Blankenburg K."/>
            <person name="Forbes L."/>
            <person name="Fu Q."/>
            <person name="Gubbala S."/>
            <person name="Hirani K."/>
            <person name="Jayaseelan J.C."/>
            <person name="Lara F."/>
            <person name="Munidasa M."/>
            <person name="Palculict T."/>
            <person name="Patil S."/>
            <person name="Pu L.-L."/>
            <person name="Saada N."/>
            <person name="Tang L."/>
            <person name="Weissenberger G."/>
            <person name="Zhu Y."/>
            <person name="Hemphill L."/>
            <person name="Shang Y."/>
            <person name="Youmans B."/>
            <person name="Ayvaz T."/>
            <person name="Ross M."/>
            <person name="Santibanez J."/>
            <person name="Aqrawi P."/>
            <person name="Gross S."/>
            <person name="Joshi V."/>
            <person name="Fowler G."/>
            <person name="Nazareth L."/>
            <person name="Reid J."/>
            <person name="Worley K."/>
            <person name="Petrosino J."/>
            <person name="Highlander S."/>
            <person name="Gibbs R."/>
        </authorList>
    </citation>
    <scope>NUCLEOTIDE SEQUENCE [LARGE SCALE GENOMIC DNA]</scope>
    <source>
        <strain evidence="2 3">ATCC 25976</strain>
    </source>
</reference>
<name>E8KI81_9PAST</name>